<evidence type="ECO:0000256" key="8">
    <source>
        <dbReference type="SAM" id="Phobius"/>
    </source>
</evidence>
<name>F2NJM2_DESAR</name>
<keyword evidence="7 8" id="KW-0472">Membrane</keyword>
<accession>F2NJM2</accession>
<feature type="transmembrane region" description="Helical" evidence="8">
    <location>
        <begin position="201"/>
        <end position="218"/>
    </location>
</feature>
<feature type="transmembrane region" description="Helical" evidence="8">
    <location>
        <begin position="133"/>
        <end position="150"/>
    </location>
</feature>
<organism evidence="10 11">
    <name type="scientific">Desulfobacca acetoxidans (strain ATCC 700848 / DSM 11109 / ASRB2)</name>
    <dbReference type="NCBI Taxonomy" id="880072"/>
    <lineage>
        <taxon>Bacteria</taxon>
        <taxon>Pseudomonadati</taxon>
        <taxon>Thermodesulfobacteriota</taxon>
        <taxon>Desulfobaccia</taxon>
        <taxon>Desulfobaccales</taxon>
        <taxon>Desulfobaccaceae</taxon>
        <taxon>Desulfobacca</taxon>
    </lineage>
</organism>
<dbReference type="GO" id="GO:0009103">
    <property type="term" value="P:lipopolysaccharide biosynthetic process"/>
    <property type="evidence" value="ECO:0007669"/>
    <property type="project" value="UniProtKB-ARBA"/>
</dbReference>
<dbReference type="GO" id="GO:0016763">
    <property type="term" value="F:pentosyltransferase activity"/>
    <property type="evidence" value="ECO:0007669"/>
    <property type="project" value="TreeGrafter"/>
</dbReference>
<dbReference type="InterPro" id="IPR038731">
    <property type="entry name" value="RgtA/B/C-like"/>
</dbReference>
<feature type="transmembrane region" description="Helical" evidence="8">
    <location>
        <begin position="12"/>
        <end position="30"/>
    </location>
</feature>
<proteinExistence type="predicted"/>
<dbReference type="AlphaFoldDB" id="F2NJM2"/>
<dbReference type="Proteomes" id="UP000000483">
    <property type="component" value="Chromosome"/>
</dbReference>
<comment type="subcellular location">
    <subcellularLocation>
        <location evidence="1">Cell membrane</location>
        <topology evidence="1">Multi-pass membrane protein</topology>
    </subcellularLocation>
</comment>
<evidence type="ECO:0000256" key="1">
    <source>
        <dbReference type="ARBA" id="ARBA00004651"/>
    </source>
</evidence>
<keyword evidence="3" id="KW-0328">Glycosyltransferase</keyword>
<reference evidence="10 11" key="1">
    <citation type="journal article" date="2011" name="Stand. Genomic Sci.">
        <title>Complete genome sequence of the acetate-degrading sulfate reducer Desulfobacca acetoxidans type strain (ASRB2).</title>
        <authorList>
            <person name="Goker M."/>
            <person name="Teshima H."/>
            <person name="Lapidus A."/>
            <person name="Nolan M."/>
            <person name="Lucas S."/>
            <person name="Hammon N."/>
            <person name="Deshpande S."/>
            <person name="Cheng J.F."/>
            <person name="Tapia R."/>
            <person name="Han C."/>
            <person name="Goodwin L."/>
            <person name="Pitluck S."/>
            <person name="Huntemann M."/>
            <person name="Liolios K."/>
            <person name="Ivanova N."/>
            <person name="Pagani I."/>
            <person name="Mavromatis K."/>
            <person name="Ovchinikova G."/>
            <person name="Pati A."/>
            <person name="Chen A."/>
            <person name="Palaniappan K."/>
            <person name="Land M."/>
            <person name="Hauser L."/>
            <person name="Brambilla E.M."/>
            <person name="Rohde M."/>
            <person name="Spring S."/>
            <person name="Detter J.C."/>
            <person name="Woyke T."/>
            <person name="Bristow J."/>
            <person name="Eisen J.A."/>
            <person name="Markowitz V."/>
            <person name="Hugenholtz P."/>
            <person name="Kyrpides N.C."/>
            <person name="Klenk H.P."/>
        </authorList>
    </citation>
    <scope>NUCLEOTIDE SEQUENCE [LARGE SCALE GENOMIC DNA]</scope>
    <source>
        <strain evidence="11">ATCC 700848 / DSM 11109 / ASRB2</strain>
    </source>
</reference>
<evidence type="ECO:0000313" key="10">
    <source>
        <dbReference type="EMBL" id="AEB09677.1"/>
    </source>
</evidence>
<dbReference type="GO" id="GO:0005886">
    <property type="term" value="C:plasma membrane"/>
    <property type="evidence" value="ECO:0007669"/>
    <property type="project" value="UniProtKB-SubCell"/>
</dbReference>
<feature type="transmembrane region" description="Helical" evidence="8">
    <location>
        <begin position="230"/>
        <end position="249"/>
    </location>
</feature>
<evidence type="ECO:0000259" key="9">
    <source>
        <dbReference type="Pfam" id="PF13231"/>
    </source>
</evidence>
<feature type="transmembrane region" description="Helical" evidence="8">
    <location>
        <begin position="162"/>
        <end position="189"/>
    </location>
</feature>
<keyword evidence="11" id="KW-1185">Reference proteome</keyword>
<feature type="transmembrane region" description="Helical" evidence="8">
    <location>
        <begin position="288"/>
        <end position="307"/>
    </location>
</feature>
<evidence type="ECO:0000256" key="4">
    <source>
        <dbReference type="ARBA" id="ARBA00022679"/>
    </source>
</evidence>
<feature type="domain" description="Glycosyltransferase RgtA/B/C/D-like" evidence="9">
    <location>
        <begin position="63"/>
        <end position="193"/>
    </location>
</feature>
<dbReference type="OrthoDB" id="506059at2"/>
<gene>
    <name evidence="10" type="ordered locus">Desac_1838</name>
</gene>
<feature type="transmembrane region" description="Helical" evidence="8">
    <location>
        <begin position="319"/>
        <end position="341"/>
    </location>
</feature>
<evidence type="ECO:0000256" key="5">
    <source>
        <dbReference type="ARBA" id="ARBA00022692"/>
    </source>
</evidence>
<evidence type="ECO:0000256" key="3">
    <source>
        <dbReference type="ARBA" id="ARBA00022676"/>
    </source>
</evidence>
<keyword evidence="4" id="KW-0808">Transferase</keyword>
<dbReference type="KEGG" id="dao:Desac_1838"/>
<keyword evidence="2" id="KW-1003">Cell membrane</keyword>
<dbReference type="PANTHER" id="PTHR33908">
    <property type="entry name" value="MANNOSYLTRANSFERASE YKCB-RELATED"/>
    <property type="match status" value="1"/>
</dbReference>
<dbReference type="PANTHER" id="PTHR33908:SF11">
    <property type="entry name" value="MEMBRANE PROTEIN"/>
    <property type="match status" value="1"/>
</dbReference>
<evidence type="ECO:0000313" key="11">
    <source>
        <dbReference type="Proteomes" id="UP000000483"/>
    </source>
</evidence>
<dbReference type="InterPro" id="IPR050297">
    <property type="entry name" value="LipidA_mod_glycosyltrf_83"/>
</dbReference>
<dbReference type="EMBL" id="CP002629">
    <property type="protein sequence ID" value="AEB09677.1"/>
    <property type="molecule type" value="Genomic_DNA"/>
</dbReference>
<keyword evidence="6 8" id="KW-1133">Transmembrane helix</keyword>
<dbReference type="HOGENOM" id="CLU_037422_0_0_7"/>
<evidence type="ECO:0000256" key="7">
    <source>
        <dbReference type="ARBA" id="ARBA00023136"/>
    </source>
</evidence>
<keyword evidence="5 8" id="KW-0812">Transmembrane</keyword>
<sequence length="494" mass="56529">MRAAGRAGHHTFFWVILLLILGIGVFFRLYGLGDRDLWTDEAWVALAATQPTAPEVLVAGKSTPPLYLLTVWEVGRLLGRSEAALRLTSCLLGIGALLLFWRLAGRVLPPGGALIALGLAAVSRRWVYFSKELKQYSADLFFAVLVFYLVERQLRRQGRGGWLLLTVLMALGLGFSHPLVFLLPVAAVVLWWELPDSRREIYRACGGLALIFAGYYWFFFRGQVDPELLIYWQADFPVLTSIGDFLWWLGGAWSRYGRYFFGTWGAPIALVFLLAGLIYWLKSSRPRIIWYFFGPLLFALAAAWAQRYPFMGGAGGVRLMMFSAPMLYLVVAAGIMAVVAWGWRRWKIAGLILAAVVLIWVQPVMLWRENLHPRANREEIEPLVRYVQTHRRPADLIYVYYFAIHPFKFYYQGPQEQIVWGASCHENCLPLPPLQLRQIERVWLIFSHFETEEDIERFSRNLLGEDWSRQFEQRLPGAALFCYVPAQAMTAASF</sequence>
<protein>
    <recommendedName>
        <fullName evidence="9">Glycosyltransferase RgtA/B/C/D-like domain-containing protein</fullName>
    </recommendedName>
</protein>
<evidence type="ECO:0000256" key="6">
    <source>
        <dbReference type="ARBA" id="ARBA00022989"/>
    </source>
</evidence>
<feature type="transmembrane region" description="Helical" evidence="8">
    <location>
        <begin position="83"/>
        <end position="101"/>
    </location>
</feature>
<reference evidence="11" key="2">
    <citation type="submission" date="2011-03" db="EMBL/GenBank/DDBJ databases">
        <title>The complete genome of Desulfobacca acetoxidans DSM 11109.</title>
        <authorList>
            <consortium name="US DOE Joint Genome Institute (JGI-PGF)"/>
            <person name="Lucas S."/>
            <person name="Copeland A."/>
            <person name="Lapidus A."/>
            <person name="Bruce D."/>
            <person name="Goodwin L."/>
            <person name="Pitluck S."/>
            <person name="Peters L."/>
            <person name="Kyrpides N."/>
            <person name="Mavromatis K."/>
            <person name="Ivanova N."/>
            <person name="Ovchinnikova G."/>
            <person name="Teshima H."/>
            <person name="Detter J.C."/>
            <person name="Han C."/>
            <person name="Land M."/>
            <person name="Hauser L."/>
            <person name="Markowitz V."/>
            <person name="Cheng J.-F."/>
            <person name="Hugenholtz P."/>
            <person name="Woyke T."/>
            <person name="Wu D."/>
            <person name="Spring S."/>
            <person name="Schueler E."/>
            <person name="Brambilla E."/>
            <person name="Klenk H.-P."/>
            <person name="Eisen J.A."/>
        </authorList>
    </citation>
    <scope>NUCLEOTIDE SEQUENCE [LARGE SCALE GENOMIC DNA]</scope>
    <source>
        <strain evidence="11">ATCC 700848 / DSM 11109 / ASRB2</strain>
    </source>
</reference>
<dbReference type="eggNOG" id="COG5305">
    <property type="taxonomic scope" value="Bacteria"/>
</dbReference>
<feature type="transmembrane region" description="Helical" evidence="8">
    <location>
        <begin position="261"/>
        <end position="281"/>
    </location>
</feature>
<feature type="transmembrane region" description="Helical" evidence="8">
    <location>
        <begin position="348"/>
        <end position="367"/>
    </location>
</feature>
<evidence type="ECO:0000256" key="2">
    <source>
        <dbReference type="ARBA" id="ARBA00022475"/>
    </source>
</evidence>
<dbReference type="Pfam" id="PF13231">
    <property type="entry name" value="PMT_2"/>
    <property type="match status" value="1"/>
</dbReference>
<dbReference type="RefSeq" id="WP_013706786.1">
    <property type="nucleotide sequence ID" value="NC_015388.1"/>
</dbReference>